<dbReference type="Proteomes" id="UP000245634">
    <property type="component" value="Unassembled WGS sequence"/>
</dbReference>
<keyword evidence="4 7" id="KW-0479">Metal-binding</keyword>
<evidence type="ECO:0000313" key="8">
    <source>
        <dbReference type="EMBL" id="PWK06618.1"/>
    </source>
</evidence>
<dbReference type="OrthoDB" id="9772053at2"/>
<dbReference type="SUPFAM" id="SSF101821">
    <property type="entry name" value="Aminopeptidase/glucanase lid domain"/>
    <property type="match status" value="1"/>
</dbReference>
<comment type="caution">
    <text evidence="8">The sequence shown here is derived from an EMBL/GenBank/DDBJ whole genome shotgun (WGS) entry which is preliminary data.</text>
</comment>
<evidence type="ECO:0000256" key="2">
    <source>
        <dbReference type="ARBA" id="ARBA00022438"/>
    </source>
</evidence>
<feature type="binding site" evidence="7">
    <location>
        <position position="63"/>
    </location>
    <ligand>
        <name>Zn(2+)</name>
        <dbReference type="ChEBI" id="CHEBI:29105"/>
        <label>1</label>
    </ligand>
</feature>
<dbReference type="InterPro" id="IPR008007">
    <property type="entry name" value="Peptidase_M42"/>
</dbReference>
<feature type="binding site" evidence="7">
    <location>
        <position position="217"/>
    </location>
    <ligand>
        <name>Zn(2+)</name>
        <dbReference type="ChEBI" id="CHEBI:29105"/>
        <label>1</label>
    </ligand>
</feature>
<protein>
    <submittedName>
        <fullName evidence="8">Endoglucanase</fullName>
    </submittedName>
</protein>
<accession>A0A316D8D1</accession>
<dbReference type="GO" id="GO:0004177">
    <property type="term" value="F:aminopeptidase activity"/>
    <property type="evidence" value="ECO:0007669"/>
    <property type="project" value="UniProtKB-UniRule"/>
</dbReference>
<reference evidence="8 9" key="1">
    <citation type="submission" date="2018-05" db="EMBL/GenBank/DDBJ databases">
        <title>Genomic Encyclopedia of Type Strains, Phase IV (KMG-IV): sequencing the most valuable type-strain genomes for metagenomic binning, comparative biology and taxonomic classification.</title>
        <authorList>
            <person name="Goeker M."/>
        </authorList>
    </citation>
    <scope>NUCLEOTIDE SEQUENCE [LARGE SCALE GENOMIC DNA]</scope>
    <source>
        <strain evidence="8 9">DSM 18773</strain>
    </source>
</reference>
<comment type="similarity">
    <text evidence="1 6">Belongs to the peptidase M42 family.</text>
</comment>
<keyword evidence="3" id="KW-0645">Protease</keyword>
<dbReference type="Pfam" id="PF05343">
    <property type="entry name" value="Peptidase_M42"/>
    <property type="match status" value="1"/>
</dbReference>
<dbReference type="Gene3D" id="2.40.30.40">
    <property type="entry name" value="Peptidase M42, domain 2"/>
    <property type="match status" value="1"/>
</dbReference>
<dbReference type="AlphaFoldDB" id="A0A316D8D1"/>
<dbReference type="GO" id="GO:0046872">
    <property type="term" value="F:metal ion binding"/>
    <property type="evidence" value="ECO:0007669"/>
    <property type="project" value="UniProtKB-UniRule"/>
</dbReference>
<dbReference type="PIRSF" id="PIRSF001123">
    <property type="entry name" value="PepA_GA"/>
    <property type="match status" value="1"/>
</dbReference>
<dbReference type="InterPro" id="IPR023367">
    <property type="entry name" value="Peptidase_M42_dom2"/>
</dbReference>
<feature type="binding site" evidence="7">
    <location>
        <position position="164"/>
    </location>
    <ligand>
        <name>Zn(2+)</name>
        <dbReference type="ChEBI" id="CHEBI:29105"/>
        <label>1</label>
    </ligand>
</feature>
<evidence type="ECO:0000256" key="5">
    <source>
        <dbReference type="ARBA" id="ARBA00022801"/>
    </source>
</evidence>
<evidence type="ECO:0000313" key="9">
    <source>
        <dbReference type="Proteomes" id="UP000245634"/>
    </source>
</evidence>
<feature type="binding site" evidence="7">
    <location>
        <position position="164"/>
    </location>
    <ligand>
        <name>Zn(2+)</name>
        <dbReference type="ChEBI" id="CHEBI:29105"/>
        <label>2</label>
    </ligand>
</feature>
<sequence length="330" mass="34939">MKELLISLSEASGPWGREENVRAILKEAVAPYADTVQEDVLGNLIVTKKGTADTRKQLLLVAHMDEPGLLVNHIESDGFLRIQGHMEPAYLVGQRIEFPNGTIGVVFAESYKDPGSVTHNGLFVDIGATSYEEAAKKVRIGDIASLSQHVLELAPDKLIGKAMDNRAGCAAAVDVLKHLGHQAHDVTVVFSTQDGVGSRGIKPAAFGVEPDFGLVLDAVRTGDTPGAGRIEVKLGKGVAVKLLDKNFIVPPRIKDFLLDEAAAAGLAHQLEVYPEGSNDCGALLSMRDGIPTGGLSIPVRYSATGSEMVDLGDVETAAKLALAVLTNYSL</sequence>
<dbReference type="Gene3D" id="3.40.630.10">
    <property type="entry name" value="Zn peptidases"/>
    <property type="match status" value="1"/>
</dbReference>
<keyword evidence="9" id="KW-1185">Reference proteome</keyword>
<name>A0A316D8D1_9BACL</name>
<dbReference type="PANTHER" id="PTHR32481">
    <property type="entry name" value="AMINOPEPTIDASE"/>
    <property type="match status" value="1"/>
</dbReference>
<gene>
    <name evidence="8" type="ORF">C7459_11941</name>
</gene>
<dbReference type="InterPro" id="IPR051464">
    <property type="entry name" value="Peptidase_M42_aminopept"/>
</dbReference>
<dbReference type="SUPFAM" id="SSF53187">
    <property type="entry name" value="Zn-dependent exopeptidases"/>
    <property type="match status" value="1"/>
</dbReference>
<evidence type="ECO:0000256" key="7">
    <source>
        <dbReference type="PIRSR" id="PIRSR001123-2"/>
    </source>
</evidence>
<keyword evidence="5" id="KW-0378">Hydrolase</keyword>
<proteinExistence type="inferred from homology"/>
<dbReference type="PANTHER" id="PTHR32481:SF9">
    <property type="entry name" value="ENDOGLUCANASE"/>
    <property type="match status" value="1"/>
</dbReference>
<evidence type="ECO:0000256" key="4">
    <source>
        <dbReference type="ARBA" id="ARBA00022723"/>
    </source>
</evidence>
<evidence type="ECO:0000256" key="1">
    <source>
        <dbReference type="ARBA" id="ARBA00006272"/>
    </source>
</evidence>
<dbReference type="RefSeq" id="WP_109690811.1">
    <property type="nucleotide sequence ID" value="NZ_QGGL01000019.1"/>
</dbReference>
<dbReference type="GO" id="GO:0006508">
    <property type="term" value="P:proteolysis"/>
    <property type="evidence" value="ECO:0007669"/>
    <property type="project" value="UniProtKB-KW"/>
</dbReference>
<dbReference type="EMBL" id="QGGL01000019">
    <property type="protein sequence ID" value="PWK06618.1"/>
    <property type="molecule type" value="Genomic_DNA"/>
</dbReference>
<evidence type="ECO:0000256" key="3">
    <source>
        <dbReference type="ARBA" id="ARBA00022670"/>
    </source>
</evidence>
<organism evidence="8 9">
    <name type="scientific">Tumebacillus permanentifrigoris</name>
    <dbReference type="NCBI Taxonomy" id="378543"/>
    <lineage>
        <taxon>Bacteria</taxon>
        <taxon>Bacillati</taxon>
        <taxon>Bacillota</taxon>
        <taxon>Bacilli</taxon>
        <taxon>Bacillales</taxon>
        <taxon>Alicyclobacillaceae</taxon>
        <taxon>Tumebacillus</taxon>
    </lineage>
</organism>
<keyword evidence="2" id="KW-0031">Aminopeptidase</keyword>
<evidence type="ECO:0000256" key="6">
    <source>
        <dbReference type="PIRNR" id="PIRNR001123"/>
    </source>
</evidence>
<comment type="cofactor">
    <cofactor evidence="7">
        <name>a divalent metal cation</name>
        <dbReference type="ChEBI" id="CHEBI:60240"/>
    </cofactor>
    <text evidence="7">Binds 2 divalent metal cations per subunit.</text>
</comment>